<dbReference type="InterPro" id="IPR017441">
    <property type="entry name" value="Protein_kinase_ATP_BS"/>
</dbReference>
<evidence type="ECO:0000256" key="4">
    <source>
        <dbReference type="ARBA" id="ARBA00022840"/>
    </source>
</evidence>
<dbReference type="PANTHER" id="PTHR43289">
    <property type="entry name" value="MITOGEN-ACTIVATED PROTEIN KINASE KINASE KINASE 20-RELATED"/>
    <property type="match status" value="1"/>
</dbReference>
<dbReference type="CDD" id="cd14014">
    <property type="entry name" value="STKc_PknB_like"/>
    <property type="match status" value="1"/>
</dbReference>
<dbReference type="SUPFAM" id="SSF56112">
    <property type="entry name" value="Protein kinase-like (PK-like)"/>
    <property type="match status" value="1"/>
</dbReference>
<feature type="region of interest" description="Disordered" evidence="6">
    <location>
        <begin position="304"/>
        <end position="365"/>
    </location>
</feature>
<proteinExistence type="predicted"/>
<dbReference type="Gene3D" id="1.10.510.10">
    <property type="entry name" value="Transferase(Phosphotransferase) domain 1"/>
    <property type="match status" value="1"/>
</dbReference>
<dbReference type="InterPro" id="IPR011009">
    <property type="entry name" value="Kinase-like_dom_sf"/>
</dbReference>
<evidence type="ECO:0000313" key="8">
    <source>
        <dbReference type="EMBL" id="MBW5486044.1"/>
    </source>
</evidence>
<keyword evidence="9" id="KW-1185">Reference proteome</keyword>
<dbReference type="EMBL" id="WTFF01000332">
    <property type="protein sequence ID" value="MBW5486044.1"/>
    <property type="molecule type" value="Genomic_DNA"/>
</dbReference>
<name>A0ABS6ZE50_9ACTN</name>
<evidence type="ECO:0000256" key="6">
    <source>
        <dbReference type="SAM" id="MobiDB-lite"/>
    </source>
</evidence>
<sequence length="403" mass="43036">MGEGLLKGLEADDPREVGGYQVVRRLGAGGMGRVYLARDDGGRYLAVKLVHPALAGDRVHRERFAREVRAAWTVRGPGVVPILAADPHADLPWLAVAYVAGPDLGQAVAAHGPLPGYSWWLLARGLTEALHGVHLAGVLHRDLTPANVLLDQTRPWLIDFGIARTADETGLTRGGAIGTLRYMAPERQLGQDAVAASDVFALGAVLAYAGTGHHAYGASTVNSAPLLGGLDPHRKALVAACLDPTPEARPSLPELLRRIDGRRGGPADPADVTVPVGEPWLPRDVAADIVGRIQRLQRIDAEDRERLAQEPTRTSTRAYTRTRTAAGAEEESRTRPWTRVRTAGRDGGGGAQEPGPEGAAAGRPRRRLFALQRSTPSGLSRRDLRALWRERALGRHLSAGGTG</sequence>
<keyword evidence="2 5" id="KW-0547">Nucleotide-binding</keyword>
<evidence type="ECO:0000256" key="3">
    <source>
        <dbReference type="ARBA" id="ARBA00022777"/>
    </source>
</evidence>
<dbReference type="PROSITE" id="PS00109">
    <property type="entry name" value="PROTEIN_KINASE_TYR"/>
    <property type="match status" value="1"/>
</dbReference>
<accession>A0ABS6ZE50</accession>
<keyword evidence="1" id="KW-0808">Transferase</keyword>
<dbReference type="InterPro" id="IPR000719">
    <property type="entry name" value="Prot_kinase_dom"/>
</dbReference>
<dbReference type="Gene3D" id="3.30.200.20">
    <property type="entry name" value="Phosphorylase Kinase, domain 1"/>
    <property type="match status" value="1"/>
</dbReference>
<evidence type="ECO:0000256" key="2">
    <source>
        <dbReference type="ARBA" id="ARBA00022741"/>
    </source>
</evidence>
<dbReference type="GO" id="GO:0016301">
    <property type="term" value="F:kinase activity"/>
    <property type="evidence" value="ECO:0007669"/>
    <property type="project" value="UniProtKB-KW"/>
</dbReference>
<keyword evidence="3 8" id="KW-0418">Kinase</keyword>
<feature type="non-terminal residue" evidence="8">
    <location>
        <position position="403"/>
    </location>
</feature>
<dbReference type="PANTHER" id="PTHR43289:SF34">
    <property type="entry name" value="SERINE_THREONINE-PROTEIN KINASE YBDM-RELATED"/>
    <property type="match status" value="1"/>
</dbReference>
<feature type="compositionally biased region" description="Low complexity" evidence="6">
    <location>
        <begin position="353"/>
        <end position="362"/>
    </location>
</feature>
<dbReference type="Pfam" id="PF00069">
    <property type="entry name" value="Pkinase"/>
    <property type="match status" value="1"/>
</dbReference>
<organism evidence="8 9">
    <name type="scientific">Streptomyces bambusae</name>
    <dbReference type="NCBI Taxonomy" id="1550616"/>
    <lineage>
        <taxon>Bacteria</taxon>
        <taxon>Bacillati</taxon>
        <taxon>Actinomycetota</taxon>
        <taxon>Actinomycetes</taxon>
        <taxon>Kitasatosporales</taxon>
        <taxon>Streptomycetaceae</taxon>
        <taxon>Streptomyces</taxon>
    </lineage>
</organism>
<dbReference type="PROSITE" id="PS00107">
    <property type="entry name" value="PROTEIN_KINASE_ATP"/>
    <property type="match status" value="1"/>
</dbReference>
<dbReference type="Proteomes" id="UP000812013">
    <property type="component" value="Unassembled WGS sequence"/>
</dbReference>
<protein>
    <submittedName>
        <fullName evidence="8">Protein kinase</fullName>
    </submittedName>
</protein>
<comment type="caution">
    <text evidence="8">The sequence shown here is derived from an EMBL/GenBank/DDBJ whole genome shotgun (WGS) entry which is preliminary data.</text>
</comment>
<evidence type="ECO:0000256" key="1">
    <source>
        <dbReference type="ARBA" id="ARBA00022679"/>
    </source>
</evidence>
<evidence type="ECO:0000256" key="5">
    <source>
        <dbReference type="PROSITE-ProRule" id="PRU10141"/>
    </source>
</evidence>
<evidence type="ECO:0000313" key="9">
    <source>
        <dbReference type="Proteomes" id="UP000812013"/>
    </source>
</evidence>
<feature type="domain" description="Protein kinase" evidence="7">
    <location>
        <begin position="20"/>
        <end position="281"/>
    </location>
</feature>
<evidence type="ECO:0000259" key="7">
    <source>
        <dbReference type="PROSITE" id="PS50011"/>
    </source>
</evidence>
<keyword evidence="4 5" id="KW-0067">ATP-binding</keyword>
<dbReference type="PROSITE" id="PS50011">
    <property type="entry name" value="PROTEIN_KINASE_DOM"/>
    <property type="match status" value="1"/>
</dbReference>
<feature type="compositionally biased region" description="Low complexity" evidence="6">
    <location>
        <begin position="312"/>
        <end position="327"/>
    </location>
</feature>
<dbReference type="InterPro" id="IPR008266">
    <property type="entry name" value="Tyr_kinase_AS"/>
</dbReference>
<dbReference type="RefSeq" id="WP_219671131.1">
    <property type="nucleotide sequence ID" value="NZ_WTFF01000332.1"/>
</dbReference>
<gene>
    <name evidence="8" type="ORF">GPJ59_30320</name>
</gene>
<feature type="binding site" evidence="5">
    <location>
        <position position="48"/>
    </location>
    <ligand>
        <name>ATP</name>
        <dbReference type="ChEBI" id="CHEBI:30616"/>
    </ligand>
</feature>
<reference evidence="8 9" key="1">
    <citation type="submission" date="2019-12" db="EMBL/GenBank/DDBJ databases">
        <title>Genome sequence of Streptomyces bambusae.</title>
        <authorList>
            <person name="Bansal K."/>
            <person name="Choksket S."/>
            <person name="Korpole S."/>
            <person name="Patil P.B."/>
        </authorList>
    </citation>
    <scope>NUCLEOTIDE SEQUENCE [LARGE SCALE GENOMIC DNA]</scope>
    <source>
        <strain evidence="8 9">SK60</strain>
    </source>
</reference>